<organism evidence="5">
    <name type="scientific">bioreactor metagenome</name>
    <dbReference type="NCBI Taxonomy" id="1076179"/>
    <lineage>
        <taxon>unclassified sequences</taxon>
        <taxon>metagenomes</taxon>
        <taxon>ecological metagenomes</taxon>
    </lineage>
</organism>
<gene>
    <name evidence="5" type="primary">purR_82</name>
    <name evidence="5" type="ORF">SDC9_193678</name>
</gene>
<accession>A0A645I4B3</accession>
<evidence type="ECO:0000313" key="5">
    <source>
        <dbReference type="EMBL" id="MPN46098.1"/>
    </source>
</evidence>
<evidence type="ECO:0000259" key="4">
    <source>
        <dbReference type="Pfam" id="PF13377"/>
    </source>
</evidence>
<proteinExistence type="predicted"/>
<comment type="caution">
    <text evidence="5">The sequence shown here is derived from an EMBL/GenBank/DDBJ whole genome shotgun (WGS) entry which is preliminary data.</text>
</comment>
<dbReference type="GO" id="GO:0003700">
    <property type="term" value="F:DNA-binding transcription factor activity"/>
    <property type="evidence" value="ECO:0007669"/>
    <property type="project" value="TreeGrafter"/>
</dbReference>
<evidence type="ECO:0000256" key="1">
    <source>
        <dbReference type="ARBA" id="ARBA00023015"/>
    </source>
</evidence>
<reference evidence="5" key="1">
    <citation type="submission" date="2019-08" db="EMBL/GenBank/DDBJ databases">
        <authorList>
            <person name="Kucharzyk K."/>
            <person name="Murdoch R.W."/>
            <person name="Higgins S."/>
            <person name="Loffler F."/>
        </authorList>
    </citation>
    <scope>NUCLEOTIDE SEQUENCE</scope>
</reference>
<name>A0A645I4B3_9ZZZZ</name>
<keyword evidence="1" id="KW-0805">Transcription regulation</keyword>
<protein>
    <submittedName>
        <fullName evidence="5">HTH-type transcriptional repressor PurR</fullName>
    </submittedName>
</protein>
<dbReference type="PANTHER" id="PTHR30146:SF109">
    <property type="entry name" value="HTH-TYPE TRANSCRIPTIONAL REGULATOR GALS"/>
    <property type="match status" value="1"/>
</dbReference>
<keyword evidence="3" id="KW-0804">Transcription</keyword>
<dbReference type="Gene3D" id="3.40.50.2300">
    <property type="match status" value="1"/>
</dbReference>
<evidence type="ECO:0000256" key="2">
    <source>
        <dbReference type="ARBA" id="ARBA00023125"/>
    </source>
</evidence>
<sequence length="93" mass="9801">MAFGVLEAAQLAGKRVPDDLLVAAFDDVAEARYSTPSLTSVASSGELAGREAARLLLRRLAEPYAEPERILVPSTLIPRASCGCAAITSQSRN</sequence>
<dbReference type="PANTHER" id="PTHR30146">
    <property type="entry name" value="LACI-RELATED TRANSCRIPTIONAL REPRESSOR"/>
    <property type="match status" value="1"/>
</dbReference>
<dbReference type="AlphaFoldDB" id="A0A645I4B3"/>
<dbReference type="GO" id="GO:0000976">
    <property type="term" value="F:transcription cis-regulatory region binding"/>
    <property type="evidence" value="ECO:0007669"/>
    <property type="project" value="TreeGrafter"/>
</dbReference>
<keyword evidence="2" id="KW-0238">DNA-binding</keyword>
<dbReference type="EMBL" id="VSSQ01106469">
    <property type="protein sequence ID" value="MPN46098.1"/>
    <property type="molecule type" value="Genomic_DNA"/>
</dbReference>
<dbReference type="InterPro" id="IPR028082">
    <property type="entry name" value="Peripla_BP_I"/>
</dbReference>
<feature type="domain" description="Transcriptional regulator LacI/GalR-like sensor" evidence="4">
    <location>
        <begin position="1"/>
        <end position="82"/>
    </location>
</feature>
<dbReference type="InterPro" id="IPR046335">
    <property type="entry name" value="LacI/GalR-like_sensor"/>
</dbReference>
<dbReference type="Pfam" id="PF13377">
    <property type="entry name" value="Peripla_BP_3"/>
    <property type="match status" value="1"/>
</dbReference>
<dbReference type="SUPFAM" id="SSF53822">
    <property type="entry name" value="Periplasmic binding protein-like I"/>
    <property type="match status" value="1"/>
</dbReference>
<evidence type="ECO:0000256" key="3">
    <source>
        <dbReference type="ARBA" id="ARBA00023163"/>
    </source>
</evidence>